<sequence>MIEAFLFLFCLVSYTRYPGRKSKQGIFEEHDAVETSSEQHTKKGENDE</sequence>
<name>A0A5D3YAS8_9PROT</name>
<comment type="caution">
    <text evidence="2">The sequence shown here is derived from an EMBL/GenBank/DDBJ whole genome shotgun (WGS) entry which is preliminary data.</text>
</comment>
<accession>A0A5D3YAS8</accession>
<evidence type="ECO:0000313" key="2">
    <source>
        <dbReference type="EMBL" id="TYP78779.1"/>
    </source>
</evidence>
<feature type="region of interest" description="Disordered" evidence="1">
    <location>
        <begin position="28"/>
        <end position="48"/>
    </location>
</feature>
<dbReference type="RefSeq" id="WP_158441335.1">
    <property type="nucleotide sequence ID" value="NZ_CP011451.1"/>
</dbReference>
<evidence type="ECO:0000256" key="1">
    <source>
        <dbReference type="SAM" id="MobiDB-lite"/>
    </source>
</evidence>
<dbReference type="EMBL" id="VNHT01000068">
    <property type="protein sequence ID" value="TYP78779.1"/>
    <property type="molecule type" value="Genomic_DNA"/>
</dbReference>
<dbReference type="Proteomes" id="UP000324176">
    <property type="component" value="Unassembled WGS sequence"/>
</dbReference>
<dbReference type="AlphaFoldDB" id="A0A5D3YAS8"/>
<organism evidence="2 3">
    <name type="scientific">Nitrosomonas communis</name>
    <dbReference type="NCBI Taxonomy" id="44574"/>
    <lineage>
        <taxon>Bacteria</taxon>
        <taxon>Pseudomonadati</taxon>
        <taxon>Pseudomonadota</taxon>
        <taxon>Betaproteobacteria</taxon>
        <taxon>Nitrosomonadales</taxon>
        <taxon>Nitrosomonadaceae</taxon>
        <taxon>Nitrosomonas</taxon>
    </lineage>
</organism>
<reference evidence="2 3" key="1">
    <citation type="submission" date="2019-07" db="EMBL/GenBank/DDBJ databases">
        <title>Active sludge and wastewater microbial communities from Klosterneuburg, Austria.</title>
        <authorList>
            <person name="Wagner M."/>
        </authorList>
    </citation>
    <scope>NUCLEOTIDE SEQUENCE [LARGE SCALE GENOMIC DNA]</scope>
    <source>
        <strain evidence="2 3">Nm2</strain>
    </source>
</reference>
<protein>
    <submittedName>
        <fullName evidence="2">Uncharacterized protein</fullName>
    </submittedName>
</protein>
<evidence type="ECO:0000313" key="3">
    <source>
        <dbReference type="Proteomes" id="UP000324176"/>
    </source>
</evidence>
<gene>
    <name evidence="2" type="ORF">BCL69_10688</name>
</gene>
<proteinExistence type="predicted"/>